<comment type="caution">
    <text evidence="3">The sequence shown here is derived from an EMBL/GenBank/DDBJ whole genome shotgun (WGS) entry which is preliminary data.</text>
</comment>
<dbReference type="EMBL" id="BMIB01000004">
    <property type="protein sequence ID" value="GGH77424.1"/>
    <property type="molecule type" value="Genomic_DNA"/>
</dbReference>
<gene>
    <name evidence="3" type="ORF">GCM10011379_43750</name>
</gene>
<evidence type="ECO:0000259" key="2">
    <source>
        <dbReference type="Pfam" id="PF18962"/>
    </source>
</evidence>
<organism evidence="3 4">
    <name type="scientific">Filimonas zeae</name>
    <dbReference type="NCBI Taxonomy" id="1737353"/>
    <lineage>
        <taxon>Bacteria</taxon>
        <taxon>Pseudomonadati</taxon>
        <taxon>Bacteroidota</taxon>
        <taxon>Chitinophagia</taxon>
        <taxon>Chitinophagales</taxon>
        <taxon>Chitinophagaceae</taxon>
        <taxon>Filimonas</taxon>
    </lineage>
</organism>
<feature type="compositionally biased region" description="Polar residues" evidence="1">
    <location>
        <begin position="540"/>
        <end position="564"/>
    </location>
</feature>
<sequence length="643" mass="72205">MQPSDGWELIHKDLGYLDDNITPTSEKKEHSWLVLYNKYTGILRLLFKTCRQQDYDAMKIVIQFQNLPGRIQTNLFDLSNSQLNATNAERNNGTQKFESVVKYINDQSQWFYTDFPMQFDPCTCMYQSNINVLTHLVRTADIKLKGTASGTLKTIADINGGKGSVNDDSKLGFKDIYTDVKKTITNSLPGMNAFYSLASSIANTIPTDSIKKEDIKSAIQTLANNSQVKDFLKNVLLKDIPYVGTAMSVVDYFVLGGKKAGPAKVELMPMTINMDINLSGTVTTESNYHNFHFDNPGSKNAGVSITKDYPIYNEAMGVFTLLSTPEMIYRQYRGSSPHGEYKDFTFLSTPRSYYAINPASGLKVHDIQAQIIAEYIHVSDVGSFSQFNNFPIKLPKNSITGLERRGSYIVDFKCIGSNNMKFTEKALPLSEQIMYASGGDFAQNFYLKLIINLERIDGQGQNVLLVQTYPIKMNGVESVQNDPYFPPYDPFEFGYLLKPNITCSTSPVFYQATADDDGEFMYGFCANSFYKDRRPSFSSPARMSSNIADQEQPKAVTSDSTKASPQIEIYPNPASNWLTVTNMSDKEINTIRIISSNGVITKMLSTRQIMEKINVSRLPTGMYVVEVQNSSIKKSKKVIIQHN</sequence>
<proteinExistence type="predicted"/>
<protein>
    <recommendedName>
        <fullName evidence="2">Secretion system C-terminal sorting domain-containing protein</fullName>
    </recommendedName>
</protein>
<name>A0A917J1W4_9BACT</name>
<dbReference type="Pfam" id="PF18962">
    <property type="entry name" value="Por_Secre_tail"/>
    <property type="match status" value="1"/>
</dbReference>
<feature type="domain" description="Secretion system C-terminal sorting" evidence="2">
    <location>
        <begin position="569"/>
        <end position="640"/>
    </location>
</feature>
<feature type="region of interest" description="Disordered" evidence="1">
    <location>
        <begin position="540"/>
        <end position="565"/>
    </location>
</feature>
<evidence type="ECO:0000256" key="1">
    <source>
        <dbReference type="SAM" id="MobiDB-lite"/>
    </source>
</evidence>
<reference evidence="3" key="1">
    <citation type="journal article" date="2014" name="Int. J. Syst. Evol. Microbiol.">
        <title>Complete genome sequence of Corynebacterium casei LMG S-19264T (=DSM 44701T), isolated from a smear-ripened cheese.</title>
        <authorList>
            <consortium name="US DOE Joint Genome Institute (JGI-PGF)"/>
            <person name="Walter F."/>
            <person name="Albersmeier A."/>
            <person name="Kalinowski J."/>
            <person name="Ruckert C."/>
        </authorList>
    </citation>
    <scope>NUCLEOTIDE SEQUENCE</scope>
    <source>
        <strain evidence="3">CGMCC 1.15290</strain>
    </source>
</reference>
<accession>A0A917J1W4</accession>
<dbReference type="NCBIfam" id="TIGR04183">
    <property type="entry name" value="Por_Secre_tail"/>
    <property type="match status" value="1"/>
</dbReference>
<dbReference type="AlphaFoldDB" id="A0A917J1W4"/>
<dbReference type="Proteomes" id="UP000627292">
    <property type="component" value="Unassembled WGS sequence"/>
</dbReference>
<evidence type="ECO:0000313" key="4">
    <source>
        <dbReference type="Proteomes" id="UP000627292"/>
    </source>
</evidence>
<evidence type="ECO:0000313" key="3">
    <source>
        <dbReference type="EMBL" id="GGH77424.1"/>
    </source>
</evidence>
<keyword evidence="4" id="KW-1185">Reference proteome</keyword>
<dbReference type="InterPro" id="IPR026444">
    <property type="entry name" value="Secre_tail"/>
</dbReference>
<reference evidence="3" key="2">
    <citation type="submission" date="2020-09" db="EMBL/GenBank/DDBJ databases">
        <authorList>
            <person name="Sun Q."/>
            <person name="Zhou Y."/>
        </authorList>
    </citation>
    <scope>NUCLEOTIDE SEQUENCE</scope>
    <source>
        <strain evidence="3">CGMCC 1.15290</strain>
    </source>
</reference>